<sequence>MSLQVFSNSDEAPINKKLPKELLLSLWGIPQCCAPLLLHLHSKEATSPPISTITLSLVGKSSKRSPAATHDPLSHVSY</sequence>
<evidence type="ECO:0000313" key="3">
    <source>
        <dbReference type="Proteomes" id="UP000265000"/>
    </source>
</evidence>
<name>A0A3Q2TCP6_FUNHE</name>
<feature type="region of interest" description="Disordered" evidence="1">
    <location>
        <begin position="59"/>
        <end position="78"/>
    </location>
</feature>
<evidence type="ECO:0000313" key="2">
    <source>
        <dbReference type="Ensembl" id="ENSFHEP00000013190.1"/>
    </source>
</evidence>
<reference evidence="2" key="2">
    <citation type="submission" date="2025-09" db="UniProtKB">
        <authorList>
            <consortium name="Ensembl"/>
        </authorList>
    </citation>
    <scope>IDENTIFICATION</scope>
</reference>
<dbReference type="Ensembl" id="ENSFHET00000020692.1">
    <property type="protein sequence ID" value="ENSFHEP00000013190.1"/>
    <property type="gene ID" value="ENSFHEG00000014691.1"/>
</dbReference>
<dbReference type="AlphaFoldDB" id="A0A3Q2TCP6"/>
<protein>
    <submittedName>
        <fullName evidence="2">Uncharacterized protein</fullName>
    </submittedName>
</protein>
<evidence type="ECO:0000256" key="1">
    <source>
        <dbReference type="SAM" id="MobiDB-lite"/>
    </source>
</evidence>
<dbReference type="Proteomes" id="UP000265000">
    <property type="component" value="Unplaced"/>
</dbReference>
<keyword evidence="3" id="KW-1185">Reference proteome</keyword>
<proteinExistence type="predicted"/>
<organism evidence="2 3">
    <name type="scientific">Fundulus heteroclitus</name>
    <name type="common">Killifish</name>
    <name type="synonym">Mummichog</name>
    <dbReference type="NCBI Taxonomy" id="8078"/>
    <lineage>
        <taxon>Eukaryota</taxon>
        <taxon>Metazoa</taxon>
        <taxon>Chordata</taxon>
        <taxon>Craniata</taxon>
        <taxon>Vertebrata</taxon>
        <taxon>Euteleostomi</taxon>
        <taxon>Actinopterygii</taxon>
        <taxon>Neopterygii</taxon>
        <taxon>Teleostei</taxon>
        <taxon>Neoteleostei</taxon>
        <taxon>Acanthomorphata</taxon>
        <taxon>Ovalentaria</taxon>
        <taxon>Atherinomorphae</taxon>
        <taxon>Cyprinodontiformes</taxon>
        <taxon>Fundulidae</taxon>
        <taxon>Fundulus</taxon>
    </lineage>
</organism>
<reference evidence="2" key="1">
    <citation type="submission" date="2025-08" db="UniProtKB">
        <authorList>
            <consortium name="Ensembl"/>
        </authorList>
    </citation>
    <scope>IDENTIFICATION</scope>
</reference>
<accession>A0A3Q2TCP6</accession>